<dbReference type="EMBL" id="CP019728">
    <property type="protein sequence ID" value="AQS53740.1"/>
    <property type="molecule type" value="Genomic_DNA"/>
</dbReference>
<dbReference type="SUPFAM" id="SSF55729">
    <property type="entry name" value="Acyl-CoA N-acyltransferases (Nat)"/>
    <property type="match status" value="1"/>
</dbReference>
<evidence type="ECO:0000259" key="1">
    <source>
        <dbReference type="PROSITE" id="PS51186"/>
    </source>
</evidence>
<dbReference type="Proteomes" id="UP000188993">
    <property type="component" value="Chromosome"/>
</dbReference>
<dbReference type="InterPro" id="IPR000182">
    <property type="entry name" value="GNAT_dom"/>
</dbReference>
<accession>A0A1S6IQI6</accession>
<evidence type="ECO:0000313" key="2">
    <source>
        <dbReference type="EMBL" id="AQS53740.1"/>
    </source>
</evidence>
<feature type="domain" description="N-acetyltransferase" evidence="1">
    <location>
        <begin position="1"/>
        <end position="169"/>
    </location>
</feature>
<keyword evidence="3" id="KW-1185">Reference proteome</keyword>
<dbReference type="STRING" id="708126.BW727_101373"/>
<proteinExistence type="predicted"/>
<name>A0A1S6IQI6_9LACT</name>
<dbReference type="Gene3D" id="3.40.630.30">
    <property type="match status" value="1"/>
</dbReference>
<reference evidence="2 3" key="1">
    <citation type="journal article" date="2014" name="Int. J. Syst. Evol. Microbiol.">
        <title>Jeotgalibaca dankookensis gen. nov., sp. nov., a member of the family Carnobacteriaceae, isolated from seujeot (Korean traditional food).</title>
        <authorList>
            <person name="Lee D.G."/>
            <person name="Trujillo M.E."/>
            <person name="Kang H."/>
            <person name="Ahn T.Y."/>
        </authorList>
    </citation>
    <scope>NUCLEOTIDE SEQUENCE [LARGE SCALE GENOMIC DNA]</scope>
    <source>
        <strain evidence="2 3">EX-07</strain>
    </source>
</reference>
<dbReference type="InterPro" id="IPR016181">
    <property type="entry name" value="Acyl_CoA_acyltransferase"/>
</dbReference>
<dbReference type="AlphaFoldDB" id="A0A1S6IQI6"/>
<dbReference type="GO" id="GO:0016747">
    <property type="term" value="F:acyltransferase activity, transferring groups other than amino-acyl groups"/>
    <property type="evidence" value="ECO:0007669"/>
    <property type="project" value="InterPro"/>
</dbReference>
<dbReference type="RefSeq" id="WP_062468537.1">
    <property type="nucleotide sequence ID" value="NZ_BBYN01000009.1"/>
</dbReference>
<dbReference type="PROSITE" id="PS51186">
    <property type="entry name" value="GNAT"/>
    <property type="match status" value="1"/>
</dbReference>
<sequence length="169" mass="19525">MTFIHAQETDMPEIMQIINDAKRRLQKSGIDQWQDGYPNEESLGQDISRGDYYLYVREEKLMAVLALVFDGDPNYKVITNGEWLTEDKPYSALHRVAVAEQELGKGVMGQVFKIAETETLKRGYASLRVDTHPDNKRMQRAIEKAGYTYCGHIYLENGDLRYAYEKVLH</sequence>
<dbReference type="KEGG" id="jda:BW727_101373"/>
<dbReference type="OrthoDB" id="9796381at2"/>
<organism evidence="2 3">
    <name type="scientific">Jeotgalibaca dankookensis</name>
    <dbReference type="NCBI Taxonomy" id="708126"/>
    <lineage>
        <taxon>Bacteria</taxon>
        <taxon>Bacillati</taxon>
        <taxon>Bacillota</taxon>
        <taxon>Bacilli</taxon>
        <taxon>Lactobacillales</taxon>
        <taxon>Carnobacteriaceae</taxon>
        <taxon>Jeotgalibaca</taxon>
    </lineage>
</organism>
<evidence type="ECO:0000313" key="3">
    <source>
        <dbReference type="Proteomes" id="UP000188993"/>
    </source>
</evidence>
<dbReference type="Pfam" id="PF00583">
    <property type="entry name" value="Acetyltransf_1"/>
    <property type="match status" value="1"/>
</dbReference>
<gene>
    <name evidence="2" type="ORF">BW727_101373</name>
</gene>
<protein>
    <recommendedName>
        <fullName evidence="1">N-acetyltransferase domain-containing protein</fullName>
    </recommendedName>
</protein>